<sequence>MLPLPAPGQLLPAIPPTAPTLTYEPLEAGKNFWVIDNVLPNAEEVSARCFAREKWELGKPYAPESWPGMRFHGALLPEELAALEAKVRELTGKPRLWMVQPPGGLRLDSNVAQLVGKNEGMPHPHTDSRHLCRYAAVIYLSPNPAPDSGTSFCRLRYPNGAIGGNIVTDPHKNLVDALKVRALPMQAWYEDMRVQNVFNRMILYKANLVHSATGYFGEAMPDRRLTAVFFWMADD</sequence>
<evidence type="ECO:0000313" key="1">
    <source>
        <dbReference type="EMBL" id="MBR7780738.1"/>
    </source>
</evidence>
<dbReference type="InterPro" id="IPR045617">
    <property type="entry name" value="DUF6445"/>
</dbReference>
<evidence type="ECO:0000313" key="2">
    <source>
        <dbReference type="Proteomes" id="UP000680067"/>
    </source>
</evidence>
<name>A0A941DHB0_9BURK</name>
<dbReference type="AlphaFoldDB" id="A0A941DHB0"/>
<gene>
    <name evidence="1" type="ORF">KDM89_01170</name>
</gene>
<organism evidence="1 2">
    <name type="scientific">Undibacterium luofuense</name>
    <dbReference type="NCBI Taxonomy" id="2828733"/>
    <lineage>
        <taxon>Bacteria</taxon>
        <taxon>Pseudomonadati</taxon>
        <taxon>Pseudomonadota</taxon>
        <taxon>Betaproteobacteria</taxon>
        <taxon>Burkholderiales</taxon>
        <taxon>Oxalobacteraceae</taxon>
        <taxon>Undibacterium</taxon>
    </lineage>
</organism>
<dbReference type="Proteomes" id="UP000680067">
    <property type="component" value="Unassembled WGS sequence"/>
</dbReference>
<protein>
    <submittedName>
        <fullName evidence="1">Uncharacterized protein</fullName>
    </submittedName>
</protein>
<dbReference type="EMBL" id="JAGSPN010000001">
    <property type="protein sequence ID" value="MBR7780738.1"/>
    <property type="molecule type" value="Genomic_DNA"/>
</dbReference>
<comment type="caution">
    <text evidence="1">The sequence shown here is derived from an EMBL/GenBank/DDBJ whole genome shotgun (WGS) entry which is preliminary data.</text>
</comment>
<accession>A0A941DHB0</accession>
<reference evidence="1" key="1">
    <citation type="submission" date="2021-04" db="EMBL/GenBank/DDBJ databases">
        <title>novel species isolated from subtropical streams in China.</title>
        <authorList>
            <person name="Lu H."/>
        </authorList>
    </citation>
    <scope>NUCLEOTIDE SEQUENCE</scope>
    <source>
        <strain evidence="1">LFS511W</strain>
    </source>
</reference>
<dbReference type="RefSeq" id="WP_212686123.1">
    <property type="nucleotide sequence ID" value="NZ_JAGSPN010000001.1"/>
</dbReference>
<proteinExistence type="predicted"/>
<dbReference type="Pfam" id="PF20043">
    <property type="entry name" value="DUF6445"/>
    <property type="match status" value="1"/>
</dbReference>
<keyword evidence="2" id="KW-1185">Reference proteome</keyword>